<protein>
    <submittedName>
        <fullName evidence="1">6354_t:CDS:1</fullName>
    </submittedName>
</protein>
<accession>A0A9N9JGR7</accession>
<dbReference type="EMBL" id="CAJVPY010020400">
    <property type="protein sequence ID" value="CAG8775421.1"/>
    <property type="molecule type" value="Genomic_DNA"/>
</dbReference>
<evidence type="ECO:0000313" key="2">
    <source>
        <dbReference type="Proteomes" id="UP000789405"/>
    </source>
</evidence>
<dbReference type="Proteomes" id="UP000789405">
    <property type="component" value="Unassembled WGS sequence"/>
</dbReference>
<organism evidence="1 2">
    <name type="scientific">Dentiscutata erythropus</name>
    <dbReference type="NCBI Taxonomy" id="1348616"/>
    <lineage>
        <taxon>Eukaryota</taxon>
        <taxon>Fungi</taxon>
        <taxon>Fungi incertae sedis</taxon>
        <taxon>Mucoromycota</taxon>
        <taxon>Glomeromycotina</taxon>
        <taxon>Glomeromycetes</taxon>
        <taxon>Diversisporales</taxon>
        <taxon>Gigasporaceae</taxon>
        <taxon>Dentiscutata</taxon>
    </lineage>
</organism>
<proteinExistence type="predicted"/>
<gene>
    <name evidence="1" type="ORF">DERYTH_LOCUS19112</name>
</gene>
<dbReference type="OrthoDB" id="2397062at2759"/>
<keyword evidence="2" id="KW-1185">Reference proteome</keyword>
<name>A0A9N9JGR7_9GLOM</name>
<reference evidence="1" key="1">
    <citation type="submission" date="2021-06" db="EMBL/GenBank/DDBJ databases">
        <authorList>
            <person name="Kallberg Y."/>
            <person name="Tangrot J."/>
            <person name="Rosling A."/>
        </authorList>
    </citation>
    <scope>NUCLEOTIDE SEQUENCE</scope>
    <source>
        <strain evidence="1">MA453B</strain>
    </source>
</reference>
<sequence>MTTNQKHSSDGTLNEPENTRHIEKIAKLFGLDKQNIELKRRVNLLEAEIEDLDECVDKETLVDLIQEMVPSLIIRKYKKRGLLCEHLNRSDSSLSDSSLSEDSETSKRIILTDIRFGVDMGANANYISRKNVIIAYAKDDSIPRVNGFLDEFYSALGKVNLHIILNDGEKHKIIPTEFIVIGSGWPNQFPEILLGSLWMCQILEARLLEKNNTGEILKE</sequence>
<comment type="caution">
    <text evidence="1">The sequence shown here is derived from an EMBL/GenBank/DDBJ whole genome shotgun (WGS) entry which is preliminary data.</text>
</comment>
<dbReference type="AlphaFoldDB" id="A0A9N9JGR7"/>
<evidence type="ECO:0000313" key="1">
    <source>
        <dbReference type="EMBL" id="CAG8775421.1"/>
    </source>
</evidence>